<dbReference type="InterPro" id="IPR011009">
    <property type="entry name" value="Kinase-like_dom_sf"/>
</dbReference>
<name>A0A9E7FUB1_9LILI</name>
<keyword evidence="15 19" id="KW-0472">Membrane</keyword>
<evidence type="ECO:0000256" key="9">
    <source>
        <dbReference type="ARBA" id="ARBA00022729"/>
    </source>
</evidence>
<dbReference type="InterPro" id="IPR008271">
    <property type="entry name" value="Ser/Thr_kinase_AS"/>
</dbReference>
<evidence type="ECO:0000256" key="12">
    <source>
        <dbReference type="ARBA" id="ARBA00022777"/>
    </source>
</evidence>
<comment type="similarity">
    <text evidence="3">In the C-terminal section; belongs to the protein kinase superfamily. Ser/Thr protein kinase family.</text>
</comment>
<proteinExistence type="inferred from homology"/>
<dbReference type="GO" id="GO:0005524">
    <property type="term" value="F:ATP binding"/>
    <property type="evidence" value="ECO:0007669"/>
    <property type="project" value="UniProtKB-UniRule"/>
</dbReference>
<evidence type="ECO:0000256" key="13">
    <source>
        <dbReference type="ARBA" id="ARBA00022840"/>
    </source>
</evidence>
<evidence type="ECO:0000256" key="17">
    <source>
        <dbReference type="ARBA" id="ARBA00023180"/>
    </source>
</evidence>
<keyword evidence="16" id="KW-0675">Receptor</keyword>
<dbReference type="Gene3D" id="1.10.510.10">
    <property type="entry name" value="Transferase(Phosphotransferase) domain 1"/>
    <property type="match status" value="1"/>
</dbReference>
<organism evidence="22 23">
    <name type="scientific">Musa troglodytarum</name>
    <name type="common">fe'i banana</name>
    <dbReference type="NCBI Taxonomy" id="320322"/>
    <lineage>
        <taxon>Eukaryota</taxon>
        <taxon>Viridiplantae</taxon>
        <taxon>Streptophyta</taxon>
        <taxon>Embryophyta</taxon>
        <taxon>Tracheophyta</taxon>
        <taxon>Spermatophyta</taxon>
        <taxon>Magnoliopsida</taxon>
        <taxon>Liliopsida</taxon>
        <taxon>Zingiberales</taxon>
        <taxon>Musaceae</taxon>
        <taxon>Musa</taxon>
    </lineage>
</organism>
<feature type="signal peptide" evidence="20">
    <location>
        <begin position="1"/>
        <end position="20"/>
    </location>
</feature>
<keyword evidence="12" id="KW-0418">Kinase</keyword>
<feature type="chain" id="PRO_5038407084" description="non-specific serine/threonine protein kinase" evidence="20">
    <location>
        <begin position="21"/>
        <end position="696"/>
    </location>
</feature>
<dbReference type="Pfam" id="PF00139">
    <property type="entry name" value="Lectin_legB"/>
    <property type="match status" value="1"/>
</dbReference>
<evidence type="ECO:0000256" key="3">
    <source>
        <dbReference type="ARBA" id="ARBA00010217"/>
    </source>
</evidence>
<dbReference type="GO" id="GO:0005886">
    <property type="term" value="C:plasma membrane"/>
    <property type="evidence" value="ECO:0007669"/>
    <property type="project" value="UniProtKB-SubCell"/>
</dbReference>
<gene>
    <name evidence="22" type="ORF">MUK42_21598</name>
</gene>
<evidence type="ECO:0000256" key="4">
    <source>
        <dbReference type="ARBA" id="ARBA00012513"/>
    </source>
</evidence>
<dbReference type="GO" id="GO:0030246">
    <property type="term" value="F:carbohydrate binding"/>
    <property type="evidence" value="ECO:0007669"/>
    <property type="project" value="UniProtKB-KW"/>
</dbReference>
<dbReference type="InterPro" id="IPR001220">
    <property type="entry name" value="Legume_lectin_dom"/>
</dbReference>
<accession>A0A9E7FUB1</accession>
<dbReference type="PROSITE" id="PS00108">
    <property type="entry name" value="PROTEIN_KINASE_ST"/>
    <property type="match status" value="1"/>
</dbReference>
<evidence type="ECO:0000256" key="15">
    <source>
        <dbReference type="ARBA" id="ARBA00023136"/>
    </source>
</evidence>
<dbReference type="AlphaFoldDB" id="A0A9E7FUB1"/>
<feature type="domain" description="Protein kinase" evidence="21">
    <location>
        <begin position="358"/>
        <end position="662"/>
    </location>
</feature>
<evidence type="ECO:0000256" key="11">
    <source>
        <dbReference type="ARBA" id="ARBA00022741"/>
    </source>
</evidence>
<keyword evidence="9 20" id="KW-0732">Signal</keyword>
<evidence type="ECO:0000256" key="10">
    <source>
        <dbReference type="ARBA" id="ARBA00022734"/>
    </source>
</evidence>
<keyword evidence="6" id="KW-0723">Serine/threonine-protein kinase</keyword>
<dbReference type="SUPFAM" id="SSF49899">
    <property type="entry name" value="Concanavalin A-like lectins/glucanases"/>
    <property type="match status" value="1"/>
</dbReference>
<keyword evidence="10" id="KW-0430">Lectin</keyword>
<dbReference type="InterPro" id="IPR017441">
    <property type="entry name" value="Protein_kinase_ATP_BS"/>
</dbReference>
<evidence type="ECO:0000256" key="2">
    <source>
        <dbReference type="ARBA" id="ARBA00008536"/>
    </source>
</evidence>
<dbReference type="GO" id="GO:0002229">
    <property type="term" value="P:defense response to oomycetes"/>
    <property type="evidence" value="ECO:0007669"/>
    <property type="project" value="UniProtKB-ARBA"/>
</dbReference>
<evidence type="ECO:0000256" key="20">
    <source>
        <dbReference type="SAM" id="SignalP"/>
    </source>
</evidence>
<keyword evidence="5" id="KW-1003">Cell membrane</keyword>
<dbReference type="InterPro" id="IPR001245">
    <property type="entry name" value="Ser-Thr/Tyr_kinase_cat_dom"/>
</dbReference>
<keyword evidence="23" id="KW-1185">Reference proteome</keyword>
<evidence type="ECO:0000256" key="1">
    <source>
        <dbReference type="ARBA" id="ARBA00004251"/>
    </source>
</evidence>
<evidence type="ECO:0000256" key="6">
    <source>
        <dbReference type="ARBA" id="ARBA00022527"/>
    </source>
</evidence>
<feature type="binding site" evidence="18">
    <location>
        <position position="389"/>
    </location>
    <ligand>
        <name>ATP</name>
        <dbReference type="ChEBI" id="CHEBI:30616"/>
    </ligand>
</feature>
<dbReference type="SMART" id="SM00220">
    <property type="entry name" value="S_TKc"/>
    <property type="match status" value="1"/>
</dbReference>
<evidence type="ECO:0000256" key="18">
    <source>
        <dbReference type="PROSITE-ProRule" id="PRU10141"/>
    </source>
</evidence>
<protein>
    <recommendedName>
        <fullName evidence="4">non-specific serine/threonine protein kinase</fullName>
        <ecNumber evidence="4">2.7.11.1</ecNumber>
    </recommendedName>
</protein>
<dbReference type="Gene3D" id="2.60.120.200">
    <property type="match status" value="1"/>
</dbReference>
<feature type="transmembrane region" description="Helical" evidence="19">
    <location>
        <begin position="30"/>
        <end position="50"/>
    </location>
</feature>
<feature type="transmembrane region" description="Helical" evidence="19">
    <location>
        <begin position="296"/>
        <end position="316"/>
    </location>
</feature>
<dbReference type="SUPFAM" id="SSF56112">
    <property type="entry name" value="Protein kinase-like (PK-like)"/>
    <property type="match status" value="1"/>
</dbReference>
<evidence type="ECO:0000256" key="8">
    <source>
        <dbReference type="ARBA" id="ARBA00022692"/>
    </source>
</evidence>
<dbReference type="InterPro" id="IPR019825">
    <property type="entry name" value="Lectin_legB_Mn/Ca_BS"/>
</dbReference>
<dbReference type="OrthoDB" id="4062651at2759"/>
<dbReference type="InterPro" id="IPR050528">
    <property type="entry name" value="L-type_Lectin-RKs"/>
</dbReference>
<evidence type="ECO:0000256" key="5">
    <source>
        <dbReference type="ARBA" id="ARBA00022475"/>
    </source>
</evidence>
<dbReference type="PROSITE" id="PS00307">
    <property type="entry name" value="LECTIN_LEGUME_BETA"/>
    <property type="match status" value="1"/>
</dbReference>
<dbReference type="Pfam" id="PF07714">
    <property type="entry name" value="PK_Tyr_Ser-Thr"/>
    <property type="match status" value="1"/>
</dbReference>
<keyword evidence="13 18" id="KW-0067">ATP-binding</keyword>
<evidence type="ECO:0000256" key="19">
    <source>
        <dbReference type="SAM" id="Phobius"/>
    </source>
</evidence>
<evidence type="ECO:0000256" key="14">
    <source>
        <dbReference type="ARBA" id="ARBA00022989"/>
    </source>
</evidence>
<keyword evidence="11 18" id="KW-0547">Nucleotide-binding</keyword>
<dbReference type="Proteomes" id="UP001055439">
    <property type="component" value="Chromosome 5"/>
</dbReference>
<evidence type="ECO:0000313" key="22">
    <source>
        <dbReference type="EMBL" id="URE02414.1"/>
    </source>
</evidence>
<evidence type="ECO:0000256" key="16">
    <source>
        <dbReference type="ARBA" id="ARBA00023170"/>
    </source>
</evidence>
<evidence type="ECO:0000259" key="21">
    <source>
        <dbReference type="PROSITE" id="PS50011"/>
    </source>
</evidence>
<dbReference type="PROSITE" id="PS00107">
    <property type="entry name" value="PROTEIN_KINASE_ATP"/>
    <property type="match status" value="1"/>
</dbReference>
<dbReference type="FunFam" id="3.30.200.20:FF:000039">
    <property type="entry name" value="receptor-like protein kinase FERONIA"/>
    <property type="match status" value="1"/>
</dbReference>
<dbReference type="EC" id="2.7.11.1" evidence="4"/>
<keyword evidence="14 19" id="KW-1133">Transmembrane helix</keyword>
<dbReference type="EMBL" id="CP097507">
    <property type="protein sequence ID" value="URE02414.1"/>
    <property type="molecule type" value="Genomic_DNA"/>
</dbReference>
<sequence>MSFPSTLSFSLAFFLPGCMSTPLAMLSSNPVAWCFTVVLAFLCVMSKTYSLEFGYANFPKENYGDFIFTDGSSIGDGALQITPNPGNPTYQSGRVLYKETFKLRRSNGSTLTSIDTTFVFNIRPLTRLGEGGLAFILTNNPALPSNSGGQWLGIVNDQTNNKLANHIIAVEFDTWKSYPQDLDDNHVGLDVNGIISKAQLSFGSTNINISSGSDIVVNLQFDAVSNSVKVNASTFNETVRGTYIFNFLSYVDLSNYLSEDVWVGFSASTGNLTQLNQIKSWYFRTIDIDMTGTEQFMWLLAMLILLPVAAACLYWWKKRMIARRHGAVRHYRELVLEDCRKGPVKFRLQELKDATANFDPNRVLGKGGFGTVYRGCLKWQGSNKDVAVKRILSNSHGGEREFIAEVTAISQLSHRNLVELMGWCHEDDELLLVYEFLNRGSLDSYLFGAGRATAEFPVLNWERRYNIICGVASALDYLHHGSRNRVLHRDIKASNVMLDDQYTPRLGDFGLARVIERDGKSHHSTVALAGTRGYMAPECYFTGRVSVETDVYAFGVFAMEVSCGRRPGNPVPYCYRDEDEESDGSRYIVDWLWDIYGSGDILHAADPRLRGVYDEVQMACVLRLALVCCHPNPPTRPSMRMALQVLTGGALPQNPAPEKPAFMWPVARLTREVDQLLPSHLMSAGGQMSQSSFGGR</sequence>
<comment type="subcellular location">
    <subcellularLocation>
        <location evidence="1">Cell membrane</location>
        <topology evidence="1">Single-pass type I membrane protein</topology>
    </subcellularLocation>
</comment>
<evidence type="ECO:0000313" key="23">
    <source>
        <dbReference type="Proteomes" id="UP001055439"/>
    </source>
</evidence>
<keyword evidence="17" id="KW-0325">Glycoprotein</keyword>
<dbReference type="CDD" id="cd14066">
    <property type="entry name" value="STKc_IRAK"/>
    <property type="match status" value="1"/>
</dbReference>
<comment type="similarity">
    <text evidence="2">In the N-terminal section; belongs to the leguminous lectin family.</text>
</comment>
<evidence type="ECO:0000256" key="7">
    <source>
        <dbReference type="ARBA" id="ARBA00022679"/>
    </source>
</evidence>
<dbReference type="InterPro" id="IPR000719">
    <property type="entry name" value="Prot_kinase_dom"/>
</dbReference>
<reference evidence="22" key="1">
    <citation type="submission" date="2022-05" db="EMBL/GenBank/DDBJ databases">
        <title>The Musa troglodytarum L. genome provides insights into the mechanism of non-climacteric behaviour and enrichment of carotenoids.</title>
        <authorList>
            <person name="Wang J."/>
        </authorList>
    </citation>
    <scope>NUCLEOTIDE SEQUENCE</scope>
    <source>
        <tissue evidence="22">Leaf</tissue>
    </source>
</reference>
<keyword evidence="8 19" id="KW-0812">Transmembrane</keyword>
<keyword evidence="7" id="KW-0808">Transferase</keyword>
<dbReference type="PANTHER" id="PTHR27007">
    <property type="match status" value="1"/>
</dbReference>
<dbReference type="PROSITE" id="PS50011">
    <property type="entry name" value="PROTEIN_KINASE_DOM"/>
    <property type="match status" value="1"/>
</dbReference>
<dbReference type="Gene3D" id="3.30.200.20">
    <property type="entry name" value="Phosphorylase Kinase, domain 1"/>
    <property type="match status" value="1"/>
</dbReference>
<dbReference type="InterPro" id="IPR013320">
    <property type="entry name" value="ConA-like_dom_sf"/>
</dbReference>
<dbReference type="GO" id="GO:0004674">
    <property type="term" value="F:protein serine/threonine kinase activity"/>
    <property type="evidence" value="ECO:0007669"/>
    <property type="project" value="UniProtKB-KW"/>
</dbReference>
<dbReference type="FunFam" id="1.10.510.10:FF:000240">
    <property type="entry name" value="Lectin-domain containing receptor kinase A4.3"/>
    <property type="match status" value="1"/>
</dbReference>
<dbReference type="CDD" id="cd06899">
    <property type="entry name" value="lectin_legume_LecRK_Arcelin_ConA"/>
    <property type="match status" value="1"/>
</dbReference>